<keyword evidence="3" id="KW-1185">Reference proteome</keyword>
<evidence type="ECO:0000313" key="3">
    <source>
        <dbReference type="Proteomes" id="UP001551210"/>
    </source>
</evidence>
<feature type="region of interest" description="Disordered" evidence="1">
    <location>
        <begin position="1"/>
        <end position="25"/>
    </location>
</feature>
<name>A0ABV3D7X9_STREX</name>
<accession>A0ABV3D7X9</accession>
<protein>
    <recommendedName>
        <fullName evidence="4">Peptidase A2 domain-containing protein</fullName>
    </recommendedName>
</protein>
<proteinExistence type="predicted"/>
<dbReference type="Proteomes" id="UP001551210">
    <property type="component" value="Unassembled WGS sequence"/>
</dbReference>
<sequence length="60" mass="6262">MPHVTGRRNSRGRPGWSPPEHEGAAVEFPALAGETSPVRTFTPLLGAEVLLDAGASVTLP</sequence>
<gene>
    <name evidence="2" type="ORF">AB0A76_35855</name>
</gene>
<dbReference type="EMBL" id="JBEZAM010000130">
    <property type="protein sequence ID" value="MEU7298505.1"/>
    <property type="molecule type" value="Genomic_DNA"/>
</dbReference>
<comment type="caution">
    <text evidence="2">The sequence shown here is derived from an EMBL/GenBank/DDBJ whole genome shotgun (WGS) entry which is preliminary data.</text>
</comment>
<evidence type="ECO:0000256" key="1">
    <source>
        <dbReference type="SAM" id="MobiDB-lite"/>
    </source>
</evidence>
<reference evidence="2 3" key="1">
    <citation type="submission" date="2024-06" db="EMBL/GenBank/DDBJ databases">
        <title>The Natural Products Discovery Center: Release of the First 8490 Sequenced Strains for Exploring Actinobacteria Biosynthetic Diversity.</title>
        <authorList>
            <person name="Kalkreuter E."/>
            <person name="Kautsar S.A."/>
            <person name="Yang D."/>
            <person name="Bader C.D."/>
            <person name="Teijaro C.N."/>
            <person name="Fluegel L."/>
            <person name="Davis C.M."/>
            <person name="Simpson J.R."/>
            <person name="Lauterbach L."/>
            <person name="Steele A.D."/>
            <person name="Gui C."/>
            <person name="Meng S."/>
            <person name="Li G."/>
            <person name="Viehrig K."/>
            <person name="Ye F."/>
            <person name="Su P."/>
            <person name="Kiefer A.F."/>
            <person name="Nichols A."/>
            <person name="Cepeda A.J."/>
            <person name="Yan W."/>
            <person name="Fan B."/>
            <person name="Jiang Y."/>
            <person name="Adhikari A."/>
            <person name="Zheng C.-J."/>
            <person name="Schuster L."/>
            <person name="Cowan T.M."/>
            <person name="Smanski M.J."/>
            <person name="Chevrette M.G."/>
            <person name="De Carvalho L.P.S."/>
            <person name="Shen B."/>
        </authorList>
    </citation>
    <scope>NUCLEOTIDE SEQUENCE [LARGE SCALE GENOMIC DNA]</scope>
    <source>
        <strain evidence="2 3">NPDC045705</strain>
    </source>
</reference>
<organism evidence="2 3">
    <name type="scientific">Streptomyces exfoliatus</name>
    <name type="common">Streptomyces hydrogenans</name>
    <dbReference type="NCBI Taxonomy" id="1905"/>
    <lineage>
        <taxon>Bacteria</taxon>
        <taxon>Bacillati</taxon>
        <taxon>Actinomycetota</taxon>
        <taxon>Actinomycetes</taxon>
        <taxon>Kitasatosporales</taxon>
        <taxon>Streptomycetaceae</taxon>
        <taxon>Streptomyces</taxon>
    </lineage>
</organism>
<feature type="non-terminal residue" evidence="2">
    <location>
        <position position="60"/>
    </location>
</feature>
<feature type="compositionally biased region" description="Basic residues" evidence="1">
    <location>
        <begin position="1"/>
        <end position="11"/>
    </location>
</feature>
<evidence type="ECO:0008006" key="4">
    <source>
        <dbReference type="Google" id="ProtNLM"/>
    </source>
</evidence>
<evidence type="ECO:0000313" key="2">
    <source>
        <dbReference type="EMBL" id="MEU7298505.1"/>
    </source>
</evidence>